<reference evidence="2" key="1">
    <citation type="submission" date="2022-07" db="EMBL/GenBank/DDBJ databases">
        <title>Phylogenomic reconstructions and comparative analyses of Kickxellomycotina fungi.</title>
        <authorList>
            <person name="Reynolds N.K."/>
            <person name="Stajich J.E."/>
            <person name="Barry K."/>
            <person name="Grigoriev I.V."/>
            <person name="Crous P."/>
            <person name="Smith M.E."/>
        </authorList>
    </citation>
    <scope>NUCLEOTIDE SEQUENCE</scope>
    <source>
        <strain evidence="2">NBRC 32514</strain>
    </source>
</reference>
<protein>
    <submittedName>
        <fullName evidence="2">Uncharacterized protein</fullName>
    </submittedName>
</protein>
<proteinExistence type="predicted"/>
<name>A0A9W7XZ98_9FUNG</name>
<keyword evidence="1" id="KW-0472">Membrane</keyword>
<accession>A0A9W7XZ98</accession>
<evidence type="ECO:0000313" key="3">
    <source>
        <dbReference type="Proteomes" id="UP001149813"/>
    </source>
</evidence>
<comment type="caution">
    <text evidence="2">The sequence shown here is derived from an EMBL/GenBank/DDBJ whole genome shotgun (WGS) entry which is preliminary data.</text>
</comment>
<evidence type="ECO:0000313" key="2">
    <source>
        <dbReference type="EMBL" id="KAJ1723839.1"/>
    </source>
</evidence>
<dbReference type="AlphaFoldDB" id="A0A9W7XZ98"/>
<evidence type="ECO:0000256" key="1">
    <source>
        <dbReference type="SAM" id="Phobius"/>
    </source>
</evidence>
<dbReference type="Proteomes" id="UP001149813">
    <property type="component" value="Unassembled WGS sequence"/>
</dbReference>
<keyword evidence="3" id="KW-1185">Reference proteome</keyword>
<dbReference type="OrthoDB" id="5537271at2759"/>
<keyword evidence="1" id="KW-0812">Transmembrane</keyword>
<gene>
    <name evidence="2" type="ORF">LPJ53_001850</name>
</gene>
<feature type="transmembrane region" description="Helical" evidence="1">
    <location>
        <begin position="20"/>
        <end position="41"/>
    </location>
</feature>
<sequence length="201" mass="22320">MMQFWSAFQQEKGSGWMQPAAVMLGIATITGGSLYLAMQYLKADQQKTERIRAAKLKYKTLLAELSDCKGTLNYMDTESIAHAQKLVDEAHETKDKQRLAAIQRELFGLGDQLTRLMEKIDGVAPALVLDAAKLDPWAEHEDELRLDAVKAGLGQVFDMTGDLRAIRRGLIKKAERKAQTVDGLRKNVAAIKLDDGDDNNS</sequence>
<organism evidence="2 3">
    <name type="scientific">Coemansia erecta</name>
    <dbReference type="NCBI Taxonomy" id="147472"/>
    <lineage>
        <taxon>Eukaryota</taxon>
        <taxon>Fungi</taxon>
        <taxon>Fungi incertae sedis</taxon>
        <taxon>Zoopagomycota</taxon>
        <taxon>Kickxellomycotina</taxon>
        <taxon>Kickxellomycetes</taxon>
        <taxon>Kickxellales</taxon>
        <taxon>Kickxellaceae</taxon>
        <taxon>Coemansia</taxon>
    </lineage>
</organism>
<dbReference type="EMBL" id="JANBOJ010000051">
    <property type="protein sequence ID" value="KAJ1723839.1"/>
    <property type="molecule type" value="Genomic_DNA"/>
</dbReference>
<keyword evidence="1" id="KW-1133">Transmembrane helix</keyword>